<dbReference type="Gene3D" id="3.40.630.30">
    <property type="match status" value="1"/>
</dbReference>
<feature type="domain" description="N-acetyltransferase" evidence="1">
    <location>
        <begin position="10"/>
        <end position="170"/>
    </location>
</feature>
<proteinExistence type="predicted"/>
<gene>
    <name evidence="2" type="ORF">EDD61_103172</name>
</gene>
<evidence type="ECO:0000259" key="1">
    <source>
        <dbReference type="PROSITE" id="PS51186"/>
    </source>
</evidence>
<dbReference type="InterPro" id="IPR000182">
    <property type="entry name" value="GNAT_dom"/>
</dbReference>
<dbReference type="RefSeq" id="WP_008688878.1">
    <property type="nucleotide sequence ID" value="NZ_DBFJFZ010000010.1"/>
</dbReference>
<keyword evidence="3" id="KW-1185">Reference proteome</keyword>
<dbReference type="SUPFAM" id="SSF55729">
    <property type="entry name" value="Acyl-CoA N-acyltransferases (Nat)"/>
    <property type="match status" value="1"/>
</dbReference>
<dbReference type="Pfam" id="PF13302">
    <property type="entry name" value="Acetyltransf_3"/>
    <property type="match status" value="1"/>
</dbReference>
<evidence type="ECO:0000313" key="2">
    <source>
        <dbReference type="EMBL" id="TCU62757.1"/>
    </source>
</evidence>
<dbReference type="InterPro" id="IPR016181">
    <property type="entry name" value="Acyl_CoA_acyltransferase"/>
</dbReference>
<protein>
    <submittedName>
        <fullName evidence="2">RimJ/RimL family protein N-acetyltransferase</fullName>
    </submittedName>
</protein>
<dbReference type="PANTHER" id="PTHR43415:SF3">
    <property type="entry name" value="GNAT-FAMILY ACETYLTRANSFERASE"/>
    <property type="match status" value="1"/>
</dbReference>
<dbReference type="EMBL" id="SMBP01000003">
    <property type="protein sequence ID" value="TCU62757.1"/>
    <property type="molecule type" value="Genomic_DNA"/>
</dbReference>
<sequence length="185" mass="21959">MTKFLEHKDIYLRPQQEEDAAFFYTWNNDALTRGKIGEKRSKSLLQIQQSLNKQRSDSIWFSVVKKDSDEVIGETGFLRMDPDNGCSDFSIILPYAAQQHKGYGKQVVELMFAYAFGYLHLHRLAIGVVDFNTEALQFYKRVGFQQEGIYEESYYYDFKYHDFIMMRILKQEYLRLYQAECKSRT</sequence>
<accession>A0A4R3TKT7</accession>
<dbReference type="PROSITE" id="PS51186">
    <property type="entry name" value="GNAT"/>
    <property type="match status" value="1"/>
</dbReference>
<dbReference type="AlphaFoldDB" id="A0A4R3TKT7"/>
<name>A0A4R3TKT7_9FIRM</name>
<dbReference type="Proteomes" id="UP000295773">
    <property type="component" value="Unassembled WGS sequence"/>
</dbReference>
<organism evidence="2 3">
    <name type="scientific">Longicatena caecimuris</name>
    <dbReference type="NCBI Taxonomy" id="1796635"/>
    <lineage>
        <taxon>Bacteria</taxon>
        <taxon>Bacillati</taxon>
        <taxon>Bacillota</taxon>
        <taxon>Erysipelotrichia</taxon>
        <taxon>Erysipelotrichales</taxon>
        <taxon>Erysipelotrichaceae</taxon>
        <taxon>Longicatena</taxon>
    </lineage>
</organism>
<dbReference type="GO" id="GO:0016747">
    <property type="term" value="F:acyltransferase activity, transferring groups other than amino-acyl groups"/>
    <property type="evidence" value="ECO:0007669"/>
    <property type="project" value="InterPro"/>
</dbReference>
<evidence type="ECO:0000313" key="3">
    <source>
        <dbReference type="Proteomes" id="UP000295773"/>
    </source>
</evidence>
<dbReference type="PANTHER" id="PTHR43415">
    <property type="entry name" value="SPERMIDINE N(1)-ACETYLTRANSFERASE"/>
    <property type="match status" value="1"/>
</dbReference>
<reference evidence="2 3" key="1">
    <citation type="submission" date="2019-03" db="EMBL/GenBank/DDBJ databases">
        <title>Genomic Encyclopedia of Type Strains, Phase IV (KMG-IV): sequencing the most valuable type-strain genomes for metagenomic binning, comparative biology and taxonomic classification.</title>
        <authorList>
            <person name="Goeker M."/>
        </authorList>
    </citation>
    <scope>NUCLEOTIDE SEQUENCE [LARGE SCALE GENOMIC DNA]</scope>
    <source>
        <strain evidence="2 3">DSM 29481</strain>
    </source>
</reference>
<comment type="caution">
    <text evidence="2">The sequence shown here is derived from an EMBL/GenBank/DDBJ whole genome shotgun (WGS) entry which is preliminary data.</text>
</comment>
<keyword evidence="2" id="KW-0808">Transferase</keyword>